<comment type="similarity">
    <text evidence="1">Belongs to the HIBADH-related family.</text>
</comment>
<name>A0ABP6T2K3_9ACTN</name>
<comment type="caution">
    <text evidence="7">The sequence shown here is derived from an EMBL/GenBank/DDBJ whole genome shotgun (WGS) entry which is preliminary data.</text>
</comment>
<dbReference type="InterPro" id="IPR002204">
    <property type="entry name" value="3-OH-isobutyrate_DH-rel_CS"/>
</dbReference>
<dbReference type="PANTHER" id="PTHR43060">
    <property type="entry name" value="3-HYDROXYISOBUTYRATE DEHYDROGENASE-LIKE 1, MITOCHONDRIAL-RELATED"/>
    <property type="match status" value="1"/>
</dbReference>
<evidence type="ECO:0000313" key="8">
    <source>
        <dbReference type="Proteomes" id="UP001501676"/>
    </source>
</evidence>
<dbReference type="Gene3D" id="3.40.50.720">
    <property type="entry name" value="NAD(P)-binding Rossmann-like Domain"/>
    <property type="match status" value="1"/>
</dbReference>
<dbReference type="PIRSF" id="PIRSF000103">
    <property type="entry name" value="HIBADH"/>
    <property type="match status" value="1"/>
</dbReference>
<feature type="domain" description="3-hydroxyisobutyrate dehydrogenase-like NAD-binding" evidence="6">
    <location>
        <begin position="199"/>
        <end position="290"/>
    </location>
</feature>
<gene>
    <name evidence="7" type="ORF">GCM10020369_49320</name>
</gene>
<dbReference type="Pfam" id="PF03446">
    <property type="entry name" value="NAD_binding_2"/>
    <property type="match status" value="1"/>
</dbReference>
<dbReference type="Gene3D" id="1.10.1040.10">
    <property type="entry name" value="N-(1-d-carboxylethyl)-l-norvaline Dehydrogenase, domain 2"/>
    <property type="match status" value="1"/>
</dbReference>
<dbReference type="InterPro" id="IPR013328">
    <property type="entry name" value="6PGD_dom2"/>
</dbReference>
<dbReference type="EMBL" id="BAAAYN010000032">
    <property type="protein sequence ID" value="GAA3391421.1"/>
    <property type="molecule type" value="Genomic_DNA"/>
</dbReference>
<evidence type="ECO:0000256" key="4">
    <source>
        <dbReference type="SAM" id="MobiDB-lite"/>
    </source>
</evidence>
<dbReference type="SUPFAM" id="SSF51735">
    <property type="entry name" value="NAD(P)-binding Rossmann-fold domains"/>
    <property type="match status" value="1"/>
</dbReference>
<dbReference type="InterPro" id="IPR036291">
    <property type="entry name" value="NAD(P)-bd_dom_sf"/>
</dbReference>
<dbReference type="InterPro" id="IPR008927">
    <property type="entry name" value="6-PGluconate_DH-like_C_sf"/>
</dbReference>
<sequence>MTTPTTPESPGGFIGLGSQGGPRPRVGFIGLGSQGGPRPRVGFIGLGSQGGPMARRIVESGYPTTLWARRPESLKPYADTAATVADSPAALAKASDVVCLCVVDDAGVREIGDEVLSGLAEGGVIVVHSTVHPDTCRALAEKAARQGVTLIDAPVSGGGHAAAEQRLLVMVGGDEATLEKVRPVFETYANPILHLGPVGAGQVAKILNNLLFTAHLGVAESAYALGRELGVDLAALAKVFGSGSGNSFAASAVLPGGDYDAARMAPIAGPLLQKDVRLAVELATAAETEVGAVLPAADSALNTMQHPR</sequence>
<evidence type="ECO:0000256" key="3">
    <source>
        <dbReference type="ARBA" id="ARBA00023027"/>
    </source>
</evidence>
<proteinExistence type="inferred from homology"/>
<organism evidence="7 8">
    <name type="scientific">Cryptosporangium minutisporangium</name>
    <dbReference type="NCBI Taxonomy" id="113569"/>
    <lineage>
        <taxon>Bacteria</taxon>
        <taxon>Bacillati</taxon>
        <taxon>Actinomycetota</taxon>
        <taxon>Actinomycetes</taxon>
        <taxon>Cryptosporangiales</taxon>
        <taxon>Cryptosporangiaceae</taxon>
        <taxon>Cryptosporangium</taxon>
    </lineage>
</organism>
<keyword evidence="8" id="KW-1185">Reference proteome</keyword>
<evidence type="ECO:0000259" key="5">
    <source>
        <dbReference type="Pfam" id="PF03446"/>
    </source>
</evidence>
<dbReference type="PANTHER" id="PTHR43060:SF15">
    <property type="entry name" value="3-HYDROXYISOBUTYRATE DEHYDROGENASE-LIKE 1, MITOCHONDRIAL-RELATED"/>
    <property type="match status" value="1"/>
</dbReference>
<feature type="region of interest" description="Disordered" evidence="4">
    <location>
        <begin position="1"/>
        <end position="21"/>
    </location>
</feature>
<dbReference type="Proteomes" id="UP001501676">
    <property type="component" value="Unassembled WGS sequence"/>
</dbReference>
<evidence type="ECO:0000259" key="6">
    <source>
        <dbReference type="Pfam" id="PF14833"/>
    </source>
</evidence>
<dbReference type="InterPro" id="IPR006115">
    <property type="entry name" value="6PGDH_NADP-bd"/>
</dbReference>
<dbReference type="InterPro" id="IPR029154">
    <property type="entry name" value="HIBADH-like_NADP-bd"/>
</dbReference>
<evidence type="ECO:0000256" key="1">
    <source>
        <dbReference type="ARBA" id="ARBA00009080"/>
    </source>
</evidence>
<evidence type="ECO:0000313" key="7">
    <source>
        <dbReference type="EMBL" id="GAA3391421.1"/>
    </source>
</evidence>
<protein>
    <submittedName>
        <fullName evidence="7">NAD(P)-dependent oxidoreductase</fullName>
    </submittedName>
</protein>
<keyword evidence="2" id="KW-0560">Oxidoreductase</keyword>
<accession>A0ABP6T2K3</accession>
<dbReference type="SUPFAM" id="SSF48179">
    <property type="entry name" value="6-phosphogluconate dehydrogenase C-terminal domain-like"/>
    <property type="match status" value="1"/>
</dbReference>
<evidence type="ECO:0000256" key="2">
    <source>
        <dbReference type="ARBA" id="ARBA00023002"/>
    </source>
</evidence>
<feature type="domain" description="6-phosphogluconate dehydrogenase NADP-binding" evidence="5">
    <location>
        <begin position="40"/>
        <end position="196"/>
    </location>
</feature>
<dbReference type="PROSITE" id="PS00895">
    <property type="entry name" value="3_HYDROXYISOBUT_DH"/>
    <property type="match status" value="1"/>
</dbReference>
<keyword evidence="3" id="KW-0520">NAD</keyword>
<dbReference type="InterPro" id="IPR015815">
    <property type="entry name" value="HIBADH-related"/>
</dbReference>
<reference evidence="8" key="1">
    <citation type="journal article" date="2019" name="Int. J. Syst. Evol. Microbiol.">
        <title>The Global Catalogue of Microorganisms (GCM) 10K type strain sequencing project: providing services to taxonomists for standard genome sequencing and annotation.</title>
        <authorList>
            <consortium name="The Broad Institute Genomics Platform"/>
            <consortium name="The Broad Institute Genome Sequencing Center for Infectious Disease"/>
            <person name="Wu L."/>
            <person name="Ma J."/>
        </authorList>
    </citation>
    <scope>NUCLEOTIDE SEQUENCE [LARGE SCALE GENOMIC DNA]</scope>
    <source>
        <strain evidence="8">JCM 9458</strain>
    </source>
</reference>
<dbReference type="Pfam" id="PF14833">
    <property type="entry name" value="NAD_binding_11"/>
    <property type="match status" value="1"/>
</dbReference>